<dbReference type="PROSITE" id="PS50893">
    <property type="entry name" value="ABC_TRANSPORTER_2"/>
    <property type="match status" value="1"/>
</dbReference>
<keyword evidence="3" id="KW-1003">Cell membrane</keyword>
<dbReference type="InterPro" id="IPR027417">
    <property type="entry name" value="P-loop_NTPase"/>
</dbReference>
<dbReference type="EMBL" id="CABPSC010000010">
    <property type="protein sequence ID" value="VVE13402.1"/>
    <property type="molecule type" value="Genomic_DNA"/>
</dbReference>
<keyword evidence="5 11" id="KW-0812">Transmembrane</keyword>
<dbReference type="PROSITE" id="PS50929">
    <property type="entry name" value="ABC_TM1F"/>
    <property type="match status" value="1"/>
</dbReference>
<evidence type="ECO:0000256" key="8">
    <source>
        <dbReference type="ARBA" id="ARBA00022989"/>
    </source>
</evidence>
<dbReference type="GO" id="GO:0016887">
    <property type="term" value="F:ATP hydrolysis activity"/>
    <property type="evidence" value="ECO:0007669"/>
    <property type="project" value="InterPro"/>
</dbReference>
<dbReference type="Gene3D" id="3.40.50.300">
    <property type="entry name" value="P-loop containing nucleotide triphosphate hydrolases"/>
    <property type="match status" value="1"/>
</dbReference>
<feature type="transmembrane region" description="Helical" evidence="11">
    <location>
        <begin position="205"/>
        <end position="225"/>
    </location>
</feature>
<feature type="transmembrane region" description="Helical" evidence="11">
    <location>
        <begin position="51"/>
        <end position="72"/>
    </location>
</feature>
<keyword evidence="6" id="KW-0547">Nucleotide-binding</keyword>
<evidence type="ECO:0000313" key="14">
    <source>
        <dbReference type="EMBL" id="VVE13402.1"/>
    </source>
</evidence>
<evidence type="ECO:0000256" key="7">
    <source>
        <dbReference type="ARBA" id="ARBA00022840"/>
    </source>
</evidence>
<evidence type="ECO:0000259" key="12">
    <source>
        <dbReference type="PROSITE" id="PS50893"/>
    </source>
</evidence>
<feature type="compositionally biased region" description="Pro residues" evidence="10">
    <location>
        <begin position="7"/>
        <end position="17"/>
    </location>
</feature>
<keyword evidence="8 11" id="KW-1133">Transmembrane helix</keyword>
<name>A0A5E4VM98_9BURK</name>
<dbReference type="InterPro" id="IPR003439">
    <property type="entry name" value="ABC_transporter-like_ATP-bd"/>
</dbReference>
<dbReference type="SMART" id="SM00382">
    <property type="entry name" value="AAA"/>
    <property type="match status" value="1"/>
</dbReference>
<feature type="transmembrane region" description="Helical" evidence="11">
    <location>
        <begin position="290"/>
        <end position="310"/>
    </location>
</feature>
<evidence type="ECO:0000256" key="10">
    <source>
        <dbReference type="SAM" id="MobiDB-lite"/>
    </source>
</evidence>
<sequence length="606" mass="66793">MAHTPESPTPAGTPPAAHPARAAASLPKAPGAWQLIRPYWVSEKRWEGRRLLALVIALNLAVVFINVRLNAWNTGFYDALDKRDWPVFKSSLAEFAVLAFSFIIIATFRTYFRQMLEIKWRQWVTDANLTKWFAQQAYYRIERDHLADNPDQRISEDIRTLVSSSLSLDLLTTLVSLFSFVTILWTISGAVSFALGGMNITIPGYMVWVAALYAIVGSFFIFKVGRPLVGLSYRQQQVEADFRFLLVRLRESAEQVALYRGEGAELSRLKAAFGAVRENWWQIMVVTKRLIFANSIYGQIAIVFPIMAAAPRYFAGAFTLGVLMRIIDAFGQVSDGFSWFVNSFATLAEWKATVNRLREFTRVVDAPPREGGISVVTAQSASLSSAAYAATDLQLALPDGAPLAAAGSFAFAPGSRWLIRGRSGSGKSTLLRALAGLWPFGAGRVDVPAGARVLFLSQQSYLPIDTLKAALAFPSSPEAFTDDECRDALAAVNLGQYLDDLPSVAHWARRLSGGEQQRLAAARALLHKPDYLFLDEATSALDVETEQAVYEALHTRLPATTMVSVAHRDTLSHFHQHTMTLRGAREEAADAQRTSRADPPQAVDAA</sequence>
<dbReference type="AlphaFoldDB" id="A0A5E4VM98"/>
<keyword evidence="7 14" id="KW-0067">ATP-binding</keyword>
<evidence type="ECO:0000256" key="2">
    <source>
        <dbReference type="ARBA" id="ARBA00022448"/>
    </source>
</evidence>
<feature type="region of interest" description="Disordered" evidence="10">
    <location>
        <begin position="581"/>
        <end position="606"/>
    </location>
</feature>
<evidence type="ECO:0000256" key="5">
    <source>
        <dbReference type="ARBA" id="ARBA00022692"/>
    </source>
</evidence>
<dbReference type="Pfam" id="PF06472">
    <property type="entry name" value="ABC_membrane_2"/>
    <property type="match status" value="1"/>
</dbReference>
<keyword evidence="15" id="KW-1185">Reference proteome</keyword>
<evidence type="ECO:0000256" key="11">
    <source>
        <dbReference type="SAM" id="Phobius"/>
    </source>
</evidence>
<dbReference type="PANTHER" id="PTHR11384:SF59">
    <property type="entry name" value="LYSOSOMAL COBALAMIN TRANSPORTER ABCD4"/>
    <property type="match status" value="1"/>
</dbReference>
<dbReference type="InterPro" id="IPR036640">
    <property type="entry name" value="ABC1_TM_sf"/>
</dbReference>
<dbReference type="InterPro" id="IPR011527">
    <property type="entry name" value="ABC1_TM_dom"/>
</dbReference>
<dbReference type="GO" id="GO:0005524">
    <property type="term" value="F:ATP binding"/>
    <property type="evidence" value="ECO:0007669"/>
    <property type="project" value="UniProtKB-KW"/>
</dbReference>
<dbReference type="Pfam" id="PF00005">
    <property type="entry name" value="ABC_tran"/>
    <property type="match status" value="1"/>
</dbReference>
<comment type="subcellular location">
    <subcellularLocation>
        <location evidence="1">Cell membrane</location>
        <topology evidence="1">Multi-pass membrane protein</topology>
    </subcellularLocation>
</comment>
<dbReference type="GO" id="GO:0140359">
    <property type="term" value="F:ABC-type transporter activity"/>
    <property type="evidence" value="ECO:0007669"/>
    <property type="project" value="InterPro"/>
</dbReference>
<dbReference type="RefSeq" id="WP_150556056.1">
    <property type="nucleotide sequence ID" value="NZ_CABPSC010000010.1"/>
</dbReference>
<dbReference type="Gene3D" id="1.20.1560.10">
    <property type="entry name" value="ABC transporter type 1, transmembrane domain"/>
    <property type="match status" value="1"/>
</dbReference>
<organism evidence="14 15">
    <name type="scientific">Pandoraea nosoerga</name>
    <dbReference type="NCBI Taxonomy" id="2508296"/>
    <lineage>
        <taxon>Bacteria</taxon>
        <taxon>Pseudomonadati</taxon>
        <taxon>Pseudomonadota</taxon>
        <taxon>Betaproteobacteria</taxon>
        <taxon>Burkholderiales</taxon>
        <taxon>Burkholderiaceae</taxon>
        <taxon>Pandoraea</taxon>
    </lineage>
</organism>
<dbReference type="GO" id="GO:0005886">
    <property type="term" value="C:plasma membrane"/>
    <property type="evidence" value="ECO:0007669"/>
    <property type="project" value="UniProtKB-SubCell"/>
</dbReference>
<feature type="domain" description="ABC transmembrane type-1" evidence="13">
    <location>
        <begin position="53"/>
        <end position="349"/>
    </location>
</feature>
<feature type="domain" description="ABC transporter" evidence="12">
    <location>
        <begin position="388"/>
        <end position="601"/>
    </location>
</feature>
<evidence type="ECO:0000256" key="4">
    <source>
        <dbReference type="ARBA" id="ARBA00022519"/>
    </source>
</evidence>
<dbReference type="PANTHER" id="PTHR11384">
    <property type="entry name" value="ATP-BINDING CASSETTE, SUB-FAMILY D MEMBER"/>
    <property type="match status" value="1"/>
</dbReference>
<keyword evidence="2" id="KW-0813">Transport</keyword>
<protein>
    <submittedName>
        <fullName evidence="14">ABC transporter ATP-binding protein</fullName>
    </submittedName>
</protein>
<keyword evidence="4" id="KW-0997">Cell inner membrane</keyword>
<dbReference type="CDD" id="cd03223">
    <property type="entry name" value="ABCD_peroxisomal_ALDP"/>
    <property type="match status" value="1"/>
</dbReference>
<evidence type="ECO:0000256" key="6">
    <source>
        <dbReference type="ARBA" id="ARBA00022741"/>
    </source>
</evidence>
<dbReference type="SUPFAM" id="SSF90123">
    <property type="entry name" value="ABC transporter transmembrane region"/>
    <property type="match status" value="1"/>
</dbReference>
<proteinExistence type="predicted"/>
<evidence type="ECO:0000259" key="13">
    <source>
        <dbReference type="PROSITE" id="PS50929"/>
    </source>
</evidence>
<evidence type="ECO:0000256" key="3">
    <source>
        <dbReference type="ARBA" id="ARBA00022475"/>
    </source>
</evidence>
<evidence type="ECO:0000313" key="15">
    <source>
        <dbReference type="Proteomes" id="UP000367825"/>
    </source>
</evidence>
<feature type="region of interest" description="Disordered" evidence="10">
    <location>
        <begin position="1"/>
        <end position="20"/>
    </location>
</feature>
<feature type="transmembrane region" description="Helical" evidence="11">
    <location>
        <begin position="168"/>
        <end position="193"/>
    </location>
</feature>
<reference evidence="14 15" key="1">
    <citation type="submission" date="2019-08" db="EMBL/GenBank/DDBJ databases">
        <authorList>
            <person name="Peeters C."/>
        </authorList>
    </citation>
    <scope>NUCLEOTIDE SEQUENCE [LARGE SCALE GENOMIC DNA]</scope>
    <source>
        <strain evidence="14 15">LMG 31109</strain>
    </source>
</reference>
<gene>
    <name evidence="14" type="ORF">PNO31109_02746</name>
</gene>
<feature type="transmembrane region" description="Helical" evidence="11">
    <location>
        <begin position="92"/>
        <end position="112"/>
    </location>
</feature>
<dbReference type="OrthoDB" id="9810134at2"/>
<dbReference type="Proteomes" id="UP000367825">
    <property type="component" value="Unassembled WGS sequence"/>
</dbReference>
<dbReference type="InterPro" id="IPR003593">
    <property type="entry name" value="AAA+_ATPase"/>
</dbReference>
<accession>A0A5E4VM98</accession>
<keyword evidence="9 11" id="KW-0472">Membrane</keyword>
<evidence type="ECO:0000256" key="1">
    <source>
        <dbReference type="ARBA" id="ARBA00004651"/>
    </source>
</evidence>
<evidence type="ECO:0000256" key="9">
    <source>
        <dbReference type="ARBA" id="ARBA00023136"/>
    </source>
</evidence>
<dbReference type="SUPFAM" id="SSF52540">
    <property type="entry name" value="P-loop containing nucleoside triphosphate hydrolases"/>
    <property type="match status" value="1"/>
</dbReference>
<feature type="compositionally biased region" description="Basic and acidic residues" evidence="10">
    <location>
        <begin position="583"/>
        <end position="596"/>
    </location>
</feature>
<dbReference type="InterPro" id="IPR050835">
    <property type="entry name" value="ABC_transporter_sub-D"/>
</dbReference>